<gene>
    <name evidence="1" type="ORF">L3X38_010192</name>
</gene>
<name>A0AAD4WHT4_PRUDU</name>
<protein>
    <submittedName>
        <fullName evidence="1">Uncharacterized protein</fullName>
    </submittedName>
</protein>
<keyword evidence="2" id="KW-1185">Reference proteome</keyword>
<organism evidence="1 2">
    <name type="scientific">Prunus dulcis</name>
    <name type="common">Almond</name>
    <name type="synonym">Amygdalus dulcis</name>
    <dbReference type="NCBI Taxonomy" id="3755"/>
    <lineage>
        <taxon>Eukaryota</taxon>
        <taxon>Viridiplantae</taxon>
        <taxon>Streptophyta</taxon>
        <taxon>Embryophyta</taxon>
        <taxon>Tracheophyta</taxon>
        <taxon>Spermatophyta</taxon>
        <taxon>Magnoliopsida</taxon>
        <taxon>eudicotyledons</taxon>
        <taxon>Gunneridae</taxon>
        <taxon>Pentapetalae</taxon>
        <taxon>rosids</taxon>
        <taxon>fabids</taxon>
        <taxon>Rosales</taxon>
        <taxon>Rosaceae</taxon>
        <taxon>Amygdaloideae</taxon>
        <taxon>Amygdaleae</taxon>
        <taxon>Prunus</taxon>
    </lineage>
</organism>
<dbReference type="AlphaFoldDB" id="A0AAD4WHT4"/>
<dbReference type="EMBL" id="JAJFAZ020000002">
    <property type="protein sequence ID" value="KAI5342317.1"/>
    <property type="molecule type" value="Genomic_DNA"/>
</dbReference>
<comment type="caution">
    <text evidence="1">The sequence shown here is derived from an EMBL/GenBank/DDBJ whole genome shotgun (WGS) entry which is preliminary data.</text>
</comment>
<proteinExistence type="predicted"/>
<accession>A0AAD4WHT4</accession>
<evidence type="ECO:0000313" key="2">
    <source>
        <dbReference type="Proteomes" id="UP001054821"/>
    </source>
</evidence>
<evidence type="ECO:0000313" key="1">
    <source>
        <dbReference type="EMBL" id="KAI5342317.1"/>
    </source>
</evidence>
<reference evidence="1 2" key="1">
    <citation type="journal article" date="2022" name="G3 (Bethesda)">
        <title>Whole-genome sequence and methylome profiling of the almond [Prunus dulcis (Mill.) D.A. Webb] cultivar 'Nonpareil'.</title>
        <authorList>
            <person name="D'Amico-Willman K.M."/>
            <person name="Ouma W.Z."/>
            <person name="Meulia T."/>
            <person name="Sideli G.M."/>
            <person name="Gradziel T.M."/>
            <person name="Fresnedo-Ramirez J."/>
        </authorList>
    </citation>
    <scope>NUCLEOTIDE SEQUENCE [LARGE SCALE GENOMIC DNA]</scope>
    <source>
        <strain evidence="1">Clone GOH B32 T37-40</strain>
    </source>
</reference>
<sequence>MIDRLDPDDLSLSTNGDISYLGLALEDDPEPPAVPINQFFENILEVNAHTTPTNLVDNYVGYKLSFRENRGKLPNRYSSEIGKISKYPIANHVSTQRLPEPLKAFVHQLSDIHIPTKITEALKDLK</sequence>
<dbReference type="Proteomes" id="UP001054821">
    <property type="component" value="Chromosome 2"/>
</dbReference>